<evidence type="ECO:0000313" key="5">
    <source>
        <dbReference type="EMBL" id="KPI88782.1"/>
    </source>
</evidence>
<feature type="region of interest" description="Disordered" evidence="2">
    <location>
        <begin position="1"/>
        <end position="30"/>
    </location>
</feature>
<dbReference type="GO" id="GO:0006606">
    <property type="term" value="P:protein import into nucleus"/>
    <property type="evidence" value="ECO:0007669"/>
    <property type="project" value="TreeGrafter"/>
</dbReference>
<feature type="domain" description="Hikeshi-like N-terminal" evidence="3">
    <location>
        <begin position="42"/>
        <end position="118"/>
    </location>
</feature>
<dbReference type="GO" id="GO:0005634">
    <property type="term" value="C:nucleus"/>
    <property type="evidence" value="ECO:0007669"/>
    <property type="project" value="TreeGrafter"/>
</dbReference>
<dbReference type="InterPro" id="IPR048364">
    <property type="entry name" value="Hikeshi-like_C"/>
</dbReference>
<dbReference type="PANTHER" id="PTHR12925">
    <property type="entry name" value="HIKESHI FAMILY MEMBER"/>
    <property type="match status" value="1"/>
</dbReference>
<dbReference type="GO" id="GO:0061608">
    <property type="term" value="F:nuclear import signal receptor activity"/>
    <property type="evidence" value="ECO:0007669"/>
    <property type="project" value="TreeGrafter"/>
</dbReference>
<dbReference type="VEuPathDB" id="TriTrypDB:Lsey_0040_0080"/>
<evidence type="ECO:0000256" key="1">
    <source>
        <dbReference type="ARBA" id="ARBA00006623"/>
    </source>
</evidence>
<dbReference type="AlphaFoldDB" id="A0A0N1ILS8"/>
<evidence type="ECO:0000259" key="4">
    <source>
        <dbReference type="Pfam" id="PF21057"/>
    </source>
</evidence>
<organism evidence="5 6">
    <name type="scientific">Leptomonas seymouri</name>
    <dbReference type="NCBI Taxonomy" id="5684"/>
    <lineage>
        <taxon>Eukaryota</taxon>
        <taxon>Discoba</taxon>
        <taxon>Euglenozoa</taxon>
        <taxon>Kinetoplastea</taxon>
        <taxon>Metakinetoplastina</taxon>
        <taxon>Trypanosomatida</taxon>
        <taxon>Trypanosomatidae</taxon>
        <taxon>Leishmaniinae</taxon>
        <taxon>Leptomonas</taxon>
    </lineage>
</organism>
<sequence length="232" mass="25095">MEWQPTMQNSVVPPDTAYSTPPGSTPSTTAAVAAPSPLFGVIVPGCPVQTNVEQIDSGRWALQLGFASESIVVFLTMAEPLPPDYGIGLFLAREDTMSFQYVGALTQQRASTILRVPTAFLNADQPIRIVLGLALERAEELQNLGTTQEQPLQQAQAATKVAIAERILEDLYSFVASYARSMSWTGDCYGGGGNSGLSGVEPGDYVVMPTSFVNKWRARVQTKMQKDAAFWQ</sequence>
<feature type="domain" description="Hikeshi-like C-terminal" evidence="4">
    <location>
        <begin position="162"/>
        <end position="232"/>
    </location>
</feature>
<proteinExistence type="inferred from homology"/>
<accession>A0A0N1ILS8</accession>
<evidence type="ECO:0000313" key="6">
    <source>
        <dbReference type="Proteomes" id="UP000038009"/>
    </source>
</evidence>
<feature type="compositionally biased region" description="Low complexity" evidence="2">
    <location>
        <begin position="16"/>
        <end position="30"/>
    </location>
</feature>
<feature type="compositionally biased region" description="Polar residues" evidence="2">
    <location>
        <begin position="1"/>
        <end position="11"/>
    </location>
</feature>
<dbReference type="EMBL" id="LJSK01000040">
    <property type="protein sequence ID" value="KPI88782.1"/>
    <property type="molecule type" value="Genomic_DNA"/>
</dbReference>
<dbReference type="Pfam" id="PF21057">
    <property type="entry name" value="Hikeshi-like_C"/>
    <property type="match status" value="1"/>
</dbReference>
<evidence type="ECO:0000256" key="2">
    <source>
        <dbReference type="SAM" id="MobiDB-lite"/>
    </source>
</evidence>
<dbReference type="PANTHER" id="PTHR12925:SF0">
    <property type="entry name" value="PROTEIN HIKESHI"/>
    <property type="match status" value="1"/>
</dbReference>
<comment type="caution">
    <text evidence="5">The sequence shown here is derived from an EMBL/GenBank/DDBJ whole genome shotgun (WGS) entry which is preliminary data.</text>
</comment>
<comment type="similarity">
    <text evidence="1">Belongs to the OPI10 family.</text>
</comment>
<gene>
    <name evidence="5" type="ORF">ABL78_2097</name>
</gene>
<dbReference type="OMA" id="WWAKFER"/>
<dbReference type="OrthoDB" id="10248398at2759"/>
<keyword evidence="6" id="KW-1185">Reference proteome</keyword>
<protein>
    <submittedName>
        <fullName evidence="5">Uncharacterized protein</fullName>
    </submittedName>
</protein>
<dbReference type="InterPro" id="IPR031318">
    <property type="entry name" value="OPI10"/>
</dbReference>
<dbReference type="Pfam" id="PF05603">
    <property type="entry name" value="Hikeshi-like_N"/>
    <property type="match status" value="1"/>
</dbReference>
<dbReference type="InterPro" id="IPR008493">
    <property type="entry name" value="Hikeshi-like_N"/>
</dbReference>
<dbReference type="GO" id="GO:0005829">
    <property type="term" value="C:cytosol"/>
    <property type="evidence" value="ECO:0007669"/>
    <property type="project" value="TreeGrafter"/>
</dbReference>
<reference evidence="5 6" key="1">
    <citation type="journal article" date="2015" name="PLoS Pathog.">
        <title>Leptomonas seymouri: Adaptations to the Dixenous Life Cycle Analyzed by Genome Sequencing, Transcriptome Profiling and Co-infection with Leishmania donovani.</title>
        <authorList>
            <person name="Kraeva N."/>
            <person name="Butenko A."/>
            <person name="Hlavacova J."/>
            <person name="Kostygov A."/>
            <person name="Myskova J."/>
            <person name="Grybchuk D."/>
            <person name="Lestinova T."/>
            <person name="Votypka J."/>
            <person name="Volf P."/>
            <person name="Opperdoes F."/>
            <person name="Flegontov P."/>
            <person name="Lukes J."/>
            <person name="Yurchenko V."/>
        </authorList>
    </citation>
    <scope>NUCLEOTIDE SEQUENCE [LARGE SCALE GENOMIC DNA]</scope>
    <source>
        <strain evidence="5 6">ATCC 30220</strain>
    </source>
</reference>
<name>A0A0N1ILS8_LEPSE</name>
<dbReference type="Proteomes" id="UP000038009">
    <property type="component" value="Unassembled WGS sequence"/>
</dbReference>
<evidence type="ECO:0000259" key="3">
    <source>
        <dbReference type="Pfam" id="PF05603"/>
    </source>
</evidence>